<feature type="binding site" evidence="2">
    <location>
        <begin position="90"/>
        <end position="92"/>
    </location>
    <ligand>
        <name>substrate</name>
    </ligand>
</feature>
<keyword evidence="2" id="KW-0460">Magnesium</keyword>
<comment type="cofactor">
    <cofactor evidence="2">
        <name>Mg(2+)</name>
        <dbReference type="ChEBI" id="CHEBI:18420"/>
    </cofactor>
    <text evidence="2">Binds 2 magnesium ions per subunit.</text>
</comment>
<dbReference type="CDD" id="cd00475">
    <property type="entry name" value="Cis_IPPS"/>
    <property type="match status" value="1"/>
</dbReference>
<gene>
    <name evidence="2 3" type="primary">uppS</name>
    <name evidence="3" type="ORF">ENM78_03835</name>
</gene>
<dbReference type="PANTHER" id="PTHR10291:SF43">
    <property type="entry name" value="DEHYDRODOLICHYL DIPHOSPHATE SYNTHASE COMPLEX SUBUNIT DHDDS"/>
    <property type="match status" value="1"/>
</dbReference>
<dbReference type="FunFam" id="3.40.1180.10:FF:000016">
    <property type="entry name" value="Undecaprenyl diphosphate synthase"/>
    <property type="match status" value="1"/>
</dbReference>
<dbReference type="SUPFAM" id="SSF64005">
    <property type="entry name" value="Undecaprenyl diphosphate synthase"/>
    <property type="match status" value="1"/>
</dbReference>
<dbReference type="HAMAP" id="MF_01139">
    <property type="entry name" value="ISPT"/>
    <property type="match status" value="1"/>
</dbReference>
<comment type="subunit">
    <text evidence="2">Homodimer.</text>
</comment>
<evidence type="ECO:0000256" key="1">
    <source>
        <dbReference type="ARBA" id="ARBA00022679"/>
    </source>
</evidence>
<sequence>MRPLKSALDQAHKILLKPIYKLYEFWLWRQIRSGPIPRHVGIIPDGNRRWAAREGWDAIFGHERGYMKMKEVLRWLLDLNIKYVTVYAMSKENCVRRPEREKQHLFQLIKRGLQELMEAREIYERKVRVRVIGRTSLVPLDVMEVARRLEERTSAHKEGTLYIALCYGGRDEIVEAVRKIVNDVKRGTIEPESIDEEVFRRYLSTNGAPDPDLIIRTSGVERVSNFLLWQSAYSELYFTDVYWPEFRKIDLWRALRSFQMRERRFGR</sequence>
<dbReference type="PROSITE" id="PS01066">
    <property type="entry name" value="UPP_SYNTHASE"/>
    <property type="match status" value="1"/>
</dbReference>
<feature type="binding site" evidence="2">
    <location>
        <position position="216"/>
    </location>
    <ligand>
        <name>substrate</name>
    </ligand>
</feature>
<dbReference type="GO" id="GO:0045547">
    <property type="term" value="F:ditrans,polycis-polyprenyl diphosphate synthase [(2E,6E)-farnesyl diphosphate specific] activity"/>
    <property type="evidence" value="ECO:0007669"/>
    <property type="project" value="TreeGrafter"/>
</dbReference>
<reference evidence="3" key="1">
    <citation type="journal article" date="2020" name="mSystems">
        <title>Genome- and Community-Level Interaction Insights into Carbon Utilization and Element Cycling Functions of Hydrothermarchaeota in Hydrothermal Sediment.</title>
        <authorList>
            <person name="Zhou Z."/>
            <person name="Liu Y."/>
            <person name="Xu W."/>
            <person name="Pan J."/>
            <person name="Luo Z.H."/>
            <person name="Li M."/>
        </authorList>
    </citation>
    <scope>NUCLEOTIDE SEQUENCE [LARGE SCALE GENOMIC DNA]</scope>
    <source>
        <strain evidence="3">SpSt-1116</strain>
    </source>
</reference>
<dbReference type="NCBIfam" id="TIGR00055">
    <property type="entry name" value="uppS"/>
    <property type="match status" value="1"/>
</dbReference>
<proteinExistence type="inferred from homology"/>
<dbReference type="Gene3D" id="3.40.1180.10">
    <property type="entry name" value="Decaprenyl diphosphate synthase-like"/>
    <property type="match status" value="1"/>
</dbReference>
<feature type="binding site" evidence="2">
    <location>
        <position position="62"/>
    </location>
    <ligand>
        <name>substrate</name>
    </ligand>
</feature>
<feature type="binding site" evidence="2">
    <location>
        <position position="50"/>
    </location>
    <ligand>
        <name>substrate</name>
    </ligand>
</feature>
<dbReference type="EMBL" id="DRZC01000055">
    <property type="protein sequence ID" value="HHQ80567.1"/>
    <property type="molecule type" value="Genomic_DNA"/>
</dbReference>
<protein>
    <recommendedName>
        <fullName evidence="2">Tritrans,polycis-undecaprenyl-diphosphate synthase (geranylgeranyl-diphosphate specific)</fullName>
        <ecNumber evidence="2">2.5.1.89</ecNumber>
    </recommendedName>
    <alternativeName>
        <fullName evidence="2">Undecaprenyl diphosphate synthase</fullName>
        <shortName evidence="2">UDS</shortName>
    </alternativeName>
    <alternativeName>
        <fullName evidence="2">Undecaprenyl pyrophosphate synthase</fullName>
        <shortName evidence="2">UPP synthase</shortName>
    </alternativeName>
</protein>
<dbReference type="InterPro" id="IPR001441">
    <property type="entry name" value="UPP_synth-like"/>
</dbReference>
<feature type="active site" evidence="2">
    <location>
        <position position="45"/>
    </location>
</feature>
<dbReference type="AlphaFoldDB" id="A0A7J3ZKF5"/>
<feature type="binding site" evidence="2">
    <location>
        <position position="97"/>
    </location>
    <ligand>
        <name>substrate</name>
    </ligand>
</feature>
<dbReference type="GO" id="GO:0000287">
    <property type="term" value="F:magnesium ion binding"/>
    <property type="evidence" value="ECO:0007669"/>
    <property type="project" value="UniProtKB-UniRule"/>
</dbReference>
<dbReference type="Pfam" id="PF01255">
    <property type="entry name" value="Prenyltransf"/>
    <property type="match status" value="1"/>
</dbReference>
<feature type="binding site" evidence="2">
    <location>
        <position position="235"/>
    </location>
    <ligand>
        <name>Mg(2+)</name>
        <dbReference type="ChEBI" id="CHEBI:18420"/>
    </ligand>
</feature>
<feature type="binding site" evidence="2">
    <location>
        <begin position="46"/>
        <end position="49"/>
    </location>
    <ligand>
        <name>substrate</name>
    </ligand>
</feature>
<comment type="catalytic activity">
    <reaction evidence="2">
        <text>geranylgeranyl diphosphate + 7 isopentenyl diphosphate = tri-trans,hepta-cis-undecaprenyl diphosphate + 7 diphosphate</text>
        <dbReference type="Rhea" id="RHEA:27622"/>
        <dbReference type="ChEBI" id="CHEBI:33019"/>
        <dbReference type="ChEBI" id="CHEBI:57533"/>
        <dbReference type="ChEBI" id="CHEBI:60388"/>
        <dbReference type="ChEBI" id="CHEBI:128769"/>
        <dbReference type="EC" id="2.5.1.89"/>
    </reaction>
</comment>
<dbReference type="InterPro" id="IPR036424">
    <property type="entry name" value="UPP_synth-like_sf"/>
</dbReference>
<comment type="function">
    <text evidence="2">Catalyzes the sequential condensation of isopentenyl diphosphate (IPP) with geranylgeranyl diphosphate (GGPP) to yield (2Z,6Z,10Z,14Z,18Z,22Z,26Z,30E,34E,38E)-undecaprenyl diphosphate (tritrans,heptacis-UPP). It is probably the precursor of glycosyl carrier lipids.</text>
</comment>
<dbReference type="GO" id="GO:0016094">
    <property type="term" value="P:polyprenol biosynthetic process"/>
    <property type="evidence" value="ECO:0007669"/>
    <property type="project" value="TreeGrafter"/>
</dbReference>
<dbReference type="EC" id="2.5.1.89" evidence="2"/>
<comment type="caution">
    <text evidence="3">The sequence shown here is derived from an EMBL/GenBank/DDBJ whole genome shotgun (WGS) entry which is preliminary data.</text>
</comment>
<feature type="binding site" evidence="2">
    <location>
        <begin position="222"/>
        <end position="224"/>
    </location>
    <ligand>
        <name>substrate</name>
    </ligand>
</feature>
<comment type="caution">
    <text evidence="2">Lacks conserved residue(s) required for the propagation of feature annotation.</text>
</comment>
<evidence type="ECO:0000313" key="3">
    <source>
        <dbReference type="EMBL" id="HHQ80567.1"/>
    </source>
</evidence>
<evidence type="ECO:0000256" key="2">
    <source>
        <dbReference type="HAMAP-Rule" id="MF_01139"/>
    </source>
</evidence>
<feature type="active site" description="Proton acceptor" evidence="2">
    <location>
        <position position="93"/>
    </location>
</feature>
<dbReference type="InterPro" id="IPR018520">
    <property type="entry name" value="UPP_synth-like_CS"/>
</dbReference>
<accession>A0A7J3ZKF5</accession>
<name>A0A7J3ZKF5_9CREN</name>
<keyword evidence="1 2" id="KW-0808">Transferase</keyword>
<feature type="binding site" evidence="2">
    <location>
        <position position="45"/>
    </location>
    <ligand>
        <name>Mg(2+)</name>
        <dbReference type="ChEBI" id="CHEBI:18420"/>
    </ligand>
</feature>
<comment type="similarity">
    <text evidence="2">Belongs to the UPP synthase family.</text>
</comment>
<dbReference type="PANTHER" id="PTHR10291">
    <property type="entry name" value="DEHYDRODOLICHYL DIPHOSPHATE SYNTHASE FAMILY MEMBER"/>
    <property type="match status" value="1"/>
</dbReference>
<organism evidence="3">
    <name type="scientific">Fervidicoccus fontis</name>
    <dbReference type="NCBI Taxonomy" id="683846"/>
    <lineage>
        <taxon>Archaea</taxon>
        <taxon>Thermoproteota</taxon>
        <taxon>Thermoprotei</taxon>
        <taxon>Fervidicoccales</taxon>
        <taxon>Fervidicoccaceae</taxon>
        <taxon>Fervidicoccus</taxon>
    </lineage>
</organism>
<keyword evidence="2" id="KW-0479">Metal-binding</keyword>